<dbReference type="Proteomes" id="UP000037405">
    <property type="component" value="Unassembled WGS sequence"/>
</dbReference>
<name>A0A0M0G4X5_9BACI</name>
<protein>
    <submittedName>
        <fullName evidence="1">Uncharacterized protein</fullName>
    </submittedName>
</protein>
<dbReference type="EMBL" id="LGUE01000004">
    <property type="protein sequence ID" value="KON84900.1"/>
    <property type="molecule type" value="Genomic_DNA"/>
</dbReference>
<evidence type="ECO:0000313" key="2">
    <source>
        <dbReference type="Proteomes" id="UP000037405"/>
    </source>
</evidence>
<organism evidence="1 2">
    <name type="scientific">Rossellomorea marisflavi</name>
    <dbReference type="NCBI Taxonomy" id="189381"/>
    <lineage>
        <taxon>Bacteria</taxon>
        <taxon>Bacillati</taxon>
        <taxon>Bacillota</taxon>
        <taxon>Bacilli</taxon>
        <taxon>Bacillales</taxon>
        <taxon>Bacillaceae</taxon>
        <taxon>Rossellomorea</taxon>
    </lineage>
</organism>
<sequence>MLPNPIRIKGFTRGNRHEMIDHAVNTISRCTGWVTNHSMYANKVIVINFEIEARGVRELILSLNQNGLILFEESRSIIDQFPEEVLLENGEEELKGSLNITFVNEEPDQRHHVPPIPG</sequence>
<dbReference type="AlphaFoldDB" id="A0A0M0G4X5"/>
<evidence type="ECO:0000313" key="1">
    <source>
        <dbReference type="EMBL" id="KON84900.1"/>
    </source>
</evidence>
<gene>
    <name evidence="1" type="ORF">AF331_12935</name>
</gene>
<accession>A0A0M0G4X5</accession>
<dbReference type="PATRIC" id="fig|189381.12.peg.2630"/>
<comment type="caution">
    <text evidence="1">The sequence shown here is derived from an EMBL/GenBank/DDBJ whole genome shotgun (WGS) entry which is preliminary data.</text>
</comment>
<keyword evidence="2" id="KW-1185">Reference proteome</keyword>
<reference evidence="2" key="1">
    <citation type="submission" date="2015-07" db="EMBL/GenBank/DDBJ databases">
        <title>Fjat-14235 jcm11544.</title>
        <authorList>
            <person name="Liu B."/>
            <person name="Wang J."/>
            <person name="Zhu Y."/>
            <person name="Liu G."/>
            <person name="Chen Q."/>
            <person name="Chen Z."/>
            <person name="Lan J."/>
            <person name="Che J."/>
            <person name="Ge C."/>
            <person name="Shi H."/>
            <person name="Pan Z."/>
            <person name="Liu X."/>
        </authorList>
    </citation>
    <scope>NUCLEOTIDE SEQUENCE [LARGE SCALE GENOMIC DNA]</scope>
    <source>
        <strain evidence="2">JCM 11544</strain>
    </source>
</reference>
<proteinExistence type="predicted"/>